<dbReference type="AlphaFoldDB" id="A0A251TKA3"/>
<accession>A0A251TKA3</accession>
<reference evidence="2" key="1">
    <citation type="journal article" date="2017" name="Nature">
        <title>The sunflower genome provides insights into oil metabolism, flowering and Asterid evolution.</title>
        <authorList>
            <person name="Badouin H."/>
            <person name="Gouzy J."/>
            <person name="Grassa C.J."/>
            <person name="Murat F."/>
            <person name="Staton S.E."/>
            <person name="Cottret L."/>
            <person name="Lelandais-Briere C."/>
            <person name="Owens G.L."/>
            <person name="Carrere S."/>
            <person name="Mayjonade B."/>
            <person name="Legrand L."/>
            <person name="Gill N."/>
            <person name="Kane N.C."/>
            <person name="Bowers J.E."/>
            <person name="Hubner S."/>
            <person name="Bellec A."/>
            <person name="Berard A."/>
            <person name="Berges H."/>
            <person name="Blanchet N."/>
            <person name="Boniface M.C."/>
            <person name="Brunel D."/>
            <person name="Catrice O."/>
            <person name="Chaidir N."/>
            <person name="Claudel C."/>
            <person name="Donnadieu C."/>
            <person name="Faraut T."/>
            <person name="Fievet G."/>
            <person name="Helmstetter N."/>
            <person name="King M."/>
            <person name="Knapp S.J."/>
            <person name="Lai Z."/>
            <person name="Le Paslier M.C."/>
            <person name="Lippi Y."/>
            <person name="Lorenzon L."/>
            <person name="Mandel J.R."/>
            <person name="Marage G."/>
            <person name="Marchand G."/>
            <person name="Marquand E."/>
            <person name="Bret-Mestries E."/>
            <person name="Morien E."/>
            <person name="Nambeesan S."/>
            <person name="Nguyen T."/>
            <person name="Pegot-Espagnet P."/>
            <person name="Pouilly N."/>
            <person name="Raftis F."/>
            <person name="Sallet E."/>
            <person name="Schiex T."/>
            <person name="Thomas J."/>
            <person name="Vandecasteele C."/>
            <person name="Vares D."/>
            <person name="Vear F."/>
            <person name="Vautrin S."/>
            <person name="Crespi M."/>
            <person name="Mangin B."/>
            <person name="Burke J.M."/>
            <person name="Salse J."/>
            <person name="Munos S."/>
            <person name="Vincourt P."/>
            <person name="Rieseberg L.H."/>
            <person name="Langlade N.B."/>
        </authorList>
    </citation>
    <scope>NUCLEOTIDE SEQUENCE [LARGE SCALE GENOMIC DNA]</scope>
    <source>
        <strain evidence="2">cv. SF193</strain>
    </source>
</reference>
<dbReference type="Proteomes" id="UP000215914">
    <property type="component" value="Chromosome 10"/>
</dbReference>
<dbReference type="EMBL" id="CM007899">
    <property type="protein sequence ID" value="OTG11173.1"/>
    <property type="molecule type" value="Genomic_DNA"/>
</dbReference>
<evidence type="ECO:0000313" key="1">
    <source>
        <dbReference type="EMBL" id="OTG11173.1"/>
    </source>
</evidence>
<protein>
    <submittedName>
        <fullName evidence="1">Putative leucine-rich repeat domain, L domain-like protein</fullName>
    </submittedName>
</protein>
<dbReference type="Gene3D" id="3.80.10.10">
    <property type="entry name" value="Ribonuclease Inhibitor"/>
    <property type="match status" value="1"/>
</dbReference>
<sequence length="61" mass="6649">MHFSNNFISGPILYCFANYTQLTLLNSSDNNFSGSIPPKLACSLVLCLPNSVSPVFLNILP</sequence>
<proteinExistence type="predicted"/>
<dbReference type="InterPro" id="IPR032675">
    <property type="entry name" value="LRR_dom_sf"/>
</dbReference>
<dbReference type="InParanoid" id="A0A251TKA3"/>
<name>A0A251TKA3_HELAN</name>
<gene>
    <name evidence="1" type="ORF">HannXRQ_Chr10g0295821</name>
</gene>
<evidence type="ECO:0000313" key="2">
    <source>
        <dbReference type="Proteomes" id="UP000215914"/>
    </source>
</evidence>
<dbReference type="SUPFAM" id="SSF52058">
    <property type="entry name" value="L domain-like"/>
    <property type="match status" value="1"/>
</dbReference>
<keyword evidence="2" id="KW-1185">Reference proteome</keyword>
<organism evidence="1 2">
    <name type="scientific">Helianthus annuus</name>
    <name type="common">Common sunflower</name>
    <dbReference type="NCBI Taxonomy" id="4232"/>
    <lineage>
        <taxon>Eukaryota</taxon>
        <taxon>Viridiplantae</taxon>
        <taxon>Streptophyta</taxon>
        <taxon>Embryophyta</taxon>
        <taxon>Tracheophyta</taxon>
        <taxon>Spermatophyta</taxon>
        <taxon>Magnoliopsida</taxon>
        <taxon>eudicotyledons</taxon>
        <taxon>Gunneridae</taxon>
        <taxon>Pentapetalae</taxon>
        <taxon>asterids</taxon>
        <taxon>campanulids</taxon>
        <taxon>Asterales</taxon>
        <taxon>Asteraceae</taxon>
        <taxon>Asteroideae</taxon>
        <taxon>Heliantheae alliance</taxon>
        <taxon>Heliantheae</taxon>
        <taxon>Helianthus</taxon>
    </lineage>
</organism>